<dbReference type="SUPFAM" id="SSF63829">
    <property type="entry name" value="Calcium-dependent phosphotriesterase"/>
    <property type="match status" value="1"/>
</dbReference>
<dbReference type="Proteomes" id="UP000035929">
    <property type="component" value="Unassembled WGS sequence"/>
</dbReference>
<feature type="domain" description="DUF3616" evidence="1">
    <location>
        <begin position="23"/>
        <end position="102"/>
    </location>
</feature>
<dbReference type="RefSeq" id="WP_048464130.1">
    <property type="nucleotide sequence ID" value="NZ_LABX01000091.1"/>
</dbReference>
<feature type="domain" description="DUF3616" evidence="1">
    <location>
        <begin position="149"/>
        <end position="258"/>
    </location>
</feature>
<dbReference type="AlphaFoldDB" id="A0A0J6SNL2"/>
<reference evidence="2 3" key="1">
    <citation type="submission" date="2015-03" db="EMBL/GenBank/DDBJ databases">
        <title>Genome sequencing of Methylobacterium aquaticum DSM16371 type strain.</title>
        <authorList>
            <person name="Chaudhry V."/>
            <person name="Patil P.B."/>
        </authorList>
    </citation>
    <scope>NUCLEOTIDE SEQUENCE [LARGE SCALE GENOMIC DNA]</scope>
    <source>
        <strain evidence="2 3">DSM 16371</strain>
    </source>
</reference>
<evidence type="ECO:0000259" key="1">
    <source>
        <dbReference type="Pfam" id="PF12275"/>
    </source>
</evidence>
<gene>
    <name evidence="2" type="ORF">VP06_12695</name>
</gene>
<name>A0A0J6SNL2_9HYPH</name>
<protein>
    <recommendedName>
        <fullName evidence="1">DUF3616 domain-containing protein</fullName>
    </recommendedName>
</protein>
<dbReference type="PATRIC" id="fig|270351.6.peg.7513"/>
<evidence type="ECO:0000313" key="3">
    <source>
        <dbReference type="Proteomes" id="UP000035929"/>
    </source>
</evidence>
<dbReference type="InterPro" id="IPR022060">
    <property type="entry name" value="DUF3616"/>
</dbReference>
<evidence type="ECO:0000313" key="2">
    <source>
        <dbReference type="EMBL" id="KMO35254.1"/>
    </source>
</evidence>
<comment type="caution">
    <text evidence="2">The sequence shown here is derived from an EMBL/GenBank/DDBJ whole genome shotgun (WGS) entry which is preliminary data.</text>
</comment>
<dbReference type="Pfam" id="PF12275">
    <property type="entry name" value="DUF3616"/>
    <property type="match status" value="2"/>
</dbReference>
<accession>A0A0J6SNL2</accession>
<dbReference type="EMBL" id="LABX01000091">
    <property type="protein sequence ID" value="KMO35254.1"/>
    <property type="molecule type" value="Genomic_DNA"/>
</dbReference>
<sequence length="311" mass="33101">MIVLHGPALADDVLNYQGMCDASAAVAIDRSSFVVANDEDNTLRIYDRDKPGRARTIAIDAFLTPPDEDTSGKESDLEGAARIGNRIYWISSHGRNSEGKKRPKRHRLFATDIVTKGGAPDLITVGTPYTELVTALTQPALASLGLKDAAKLAPEENGLNIEGLAATPDGRLLIGLRSPVLAKGAIVVPLDNPAEVIEGRPPRLGQPILLPLDGRGIRSMDYVASRKGYLIVAGPPGPEGAFALYRWSGTAGEAPETLRDLAGHPEALFLYPDDPDTLHLLSDDGDEPVGGKPCKKAAASRQSFRAYAVKP</sequence>
<organism evidence="2 3">
    <name type="scientific">Methylobacterium aquaticum</name>
    <dbReference type="NCBI Taxonomy" id="270351"/>
    <lineage>
        <taxon>Bacteria</taxon>
        <taxon>Pseudomonadati</taxon>
        <taxon>Pseudomonadota</taxon>
        <taxon>Alphaproteobacteria</taxon>
        <taxon>Hyphomicrobiales</taxon>
        <taxon>Methylobacteriaceae</taxon>
        <taxon>Methylobacterium</taxon>
    </lineage>
</organism>
<proteinExistence type="predicted"/>